<proteinExistence type="predicted"/>
<dbReference type="EMBL" id="MU001670">
    <property type="protein sequence ID" value="KAF2462258.1"/>
    <property type="molecule type" value="Genomic_DNA"/>
</dbReference>
<reference evidence="2" key="1">
    <citation type="journal article" date="2020" name="Stud. Mycol.">
        <title>101 Dothideomycetes genomes: a test case for predicting lifestyles and emergence of pathogens.</title>
        <authorList>
            <person name="Haridas S."/>
            <person name="Albert R."/>
            <person name="Binder M."/>
            <person name="Bloem J."/>
            <person name="Labutti K."/>
            <person name="Salamov A."/>
            <person name="Andreopoulos B."/>
            <person name="Baker S."/>
            <person name="Barry K."/>
            <person name="Bills G."/>
            <person name="Bluhm B."/>
            <person name="Cannon C."/>
            <person name="Castanera R."/>
            <person name="Culley D."/>
            <person name="Daum C."/>
            <person name="Ezra D."/>
            <person name="Gonzalez J."/>
            <person name="Henrissat B."/>
            <person name="Kuo A."/>
            <person name="Liang C."/>
            <person name="Lipzen A."/>
            <person name="Lutzoni F."/>
            <person name="Magnuson J."/>
            <person name="Mondo S."/>
            <person name="Nolan M."/>
            <person name="Ohm R."/>
            <person name="Pangilinan J."/>
            <person name="Park H.-J."/>
            <person name="Ramirez L."/>
            <person name="Alfaro M."/>
            <person name="Sun H."/>
            <person name="Tritt A."/>
            <person name="Yoshinaga Y."/>
            <person name="Zwiers L.-H."/>
            <person name="Turgeon B."/>
            <person name="Goodwin S."/>
            <person name="Spatafora J."/>
            <person name="Crous P."/>
            <person name="Grigoriev I."/>
        </authorList>
    </citation>
    <scope>NUCLEOTIDE SEQUENCE</scope>
    <source>
        <strain evidence="2">ATCC 16933</strain>
    </source>
</reference>
<evidence type="ECO:0000256" key="1">
    <source>
        <dbReference type="SAM" id="MobiDB-lite"/>
    </source>
</evidence>
<sequence>MDGPRTDRRRWVLGLGDALVWIDSSYLGGWRDGLDGADGISRRGRCPQSRPVVPLRDLSRAALHPSASLLIGSAPKNEGGGLDHYERGGTCVFLAALVVLLFLPPPPWTSTRFSFVIDDPVLPPSHLSAASTGRRQIASFVASRHCPPACLFIPCDGTLFSSALLSTRSRRKSWTGRHLLPWPDLEPRPSHRHLSCPGRPSQLWAAHGASPQSIAYVGRTNGPEPRVEGLFHLCAATPATNQPTLPYHELRQRRDITARLHTRPDFGPSAASLLSPGAIGQGFCEKKKTYIPTPRRSDDNNTDWAHPSSERRRRHLRSLPALQRRPQLPAHRPVSRRFARPSRHQHQTRVHAAPRRGI</sequence>
<organism evidence="2 3">
    <name type="scientific">Lineolata rhizophorae</name>
    <dbReference type="NCBI Taxonomy" id="578093"/>
    <lineage>
        <taxon>Eukaryota</taxon>
        <taxon>Fungi</taxon>
        <taxon>Dikarya</taxon>
        <taxon>Ascomycota</taxon>
        <taxon>Pezizomycotina</taxon>
        <taxon>Dothideomycetes</taxon>
        <taxon>Dothideomycetes incertae sedis</taxon>
        <taxon>Lineolatales</taxon>
        <taxon>Lineolataceae</taxon>
        <taxon>Lineolata</taxon>
    </lineage>
</organism>
<evidence type="ECO:0000313" key="3">
    <source>
        <dbReference type="Proteomes" id="UP000799766"/>
    </source>
</evidence>
<evidence type="ECO:0000313" key="2">
    <source>
        <dbReference type="EMBL" id="KAF2462258.1"/>
    </source>
</evidence>
<keyword evidence="3" id="KW-1185">Reference proteome</keyword>
<dbReference type="Proteomes" id="UP000799766">
    <property type="component" value="Unassembled WGS sequence"/>
</dbReference>
<feature type="compositionally biased region" description="Basic residues" evidence="1">
    <location>
        <begin position="333"/>
        <end position="358"/>
    </location>
</feature>
<name>A0A6A6PE55_9PEZI</name>
<feature type="region of interest" description="Disordered" evidence="1">
    <location>
        <begin position="290"/>
        <end position="358"/>
    </location>
</feature>
<protein>
    <submittedName>
        <fullName evidence="2">Uncharacterized protein</fullName>
    </submittedName>
</protein>
<accession>A0A6A6PE55</accession>
<gene>
    <name evidence="2" type="ORF">BDY21DRAFT_330913</name>
</gene>
<dbReference type="AlphaFoldDB" id="A0A6A6PE55"/>